<reference evidence="2" key="1">
    <citation type="submission" date="2022-04" db="EMBL/GenBank/DDBJ databases">
        <title>Carnegiea gigantea Genome sequencing and assembly v2.</title>
        <authorList>
            <person name="Copetti D."/>
            <person name="Sanderson M.J."/>
            <person name="Burquez A."/>
            <person name="Wojciechowski M.F."/>
        </authorList>
    </citation>
    <scope>NUCLEOTIDE SEQUENCE</scope>
    <source>
        <strain evidence="2">SGP5-SGP5p</strain>
        <tissue evidence="2">Aerial part</tissue>
    </source>
</reference>
<dbReference type="EMBL" id="JAKOGI010002192">
    <property type="protein sequence ID" value="KAJ8422634.1"/>
    <property type="molecule type" value="Genomic_DNA"/>
</dbReference>
<sequence length="234" mass="26549">MWSSHRDFRSIVSASLPNTSSQDILCLTRVYFSQVRRQLSQLNRVHFKDLKIQQELARNALLQLQQALQCSPDNATLKHLENEARANYISILSSSLTLLRQQCKIDWISYGDDSTRFFFAKAKQRKLTTYIYSIHDASDNEVEGFDLVGDVLFSYYRDHLGKASMRRAPLDPATIAQGATLSMEQQLELCMPFSDNDIKEAMFDIPNHKSPGPDGFSSGSCLRNTASPRSKPYA</sequence>
<dbReference type="OrthoDB" id="914024at2759"/>
<evidence type="ECO:0000313" key="3">
    <source>
        <dbReference type="Proteomes" id="UP001153076"/>
    </source>
</evidence>
<dbReference type="AlphaFoldDB" id="A0A9Q1GNY6"/>
<gene>
    <name evidence="2" type="ORF">Cgig2_028505</name>
</gene>
<evidence type="ECO:0000256" key="1">
    <source>
        <dbReference type="SAM" id="MobiDB-lite"/>
    </source>
</evidence>
<keyword evidence="3" id="KW-1185">Reference proteome</keyword>
<accession>A0A9Q1GNY6</accession>
<protein>
    <submittedName>
        <fullName evidence="2">Uncharacterized protein</fullName>
    </submittedName>
</protein>
<comment type="caution">
    <text evidence="2">The sequence shown here is derived from an EMBL/GenBank/DDBJ whole genome shotgun (WGS) entry which is preliminary data.</text>
</comment>
<proteinExistence type="predicted"/>
<feature type="region of interest" description="Disordered" evidence="1">
    <location>
        <begin position="209"/>
        <end position="234"/>
    </location>
</feature>
<feature type="compositionally biased region" description="Polar residues" evidence="1">
    <location>
        <begin position="217"/>
        <end position="228"/>
    </location>
</feature>
<name>A0A9Q1GNY6_9CARY</name>
<dbReference type="Proteomes" id="UP001153076">
    <property type="component" value="Unassembled WGS sequence"/>
</dbReference>
<organism evidence="2 3">
    <name type="scientific">Carnegiea gigantea</name>
    <dbReference type="NCBI Taxonomy" id="171969"/>
    <lineage>
        <taxon>Eukaryota</taxon>
        <taxon>Viridiplantae</taxon>
        <taxon>Streptophyta</taxon>
        <taxon>Embryophyta</taxon>
        <taxon>Tracheophyta</taxon>
        <taxon>Spermatophyta</taxon>
        <taxon>Magnoliopsida</taxon>
        <taxon>eudicotyledons</taxon>
        <taxon>Gunneridae</taxon>
        <taxon>Pentapetalae</taxon>
        <taxon>Caryophyllales</taxon>
        <taxon>Cactineae</taxon>
        <taxon>Cactaceae</taxon>
        <taxon>Cactoideae</taxon>
        <taxon>Echinocereeae</taxon>
        <taxon>Carnegiea</taxon>
    </lineage>
</organism>
<evidence type="ECO:0000313" key="2">
    <source>
        <dbReference type="EMBL" id="KAJ8422634.1"/>
    </source>
</evidence>